<reference evidence="1" key="1">
    <citation type="submission" date="2022-07" db="EMBL/GenBank/DDBJ databases">
        <authorList>
            <person name="Macas J."/>
            <person name="Novak P."/>
            <person name="Neumann P."/>
        </authorList>
    </citation>
    <scope>NUCLEOTIDE SEQUENCE</scope>
</reference>
<keyword evidence="3" id="KW-1185">Reference proteome</keyword>
<dbReference type="AlphaFoldDB" id="A0AAV0CUF8"/>
<sequence>MMRYQNPVNIEGANILPNPCEEVSAIKREKEKVAREEKREKETLFIAFFIEASNHTLCRYSGFVVLALILGGFSFPNIGDTLLCVNISKTSVPNMMNLFLTISITR</sequence>
<accession>A0AAV0CUF8</accession>
<dbReference type="EMBL" id="CAMAPF010001023">
    <property type="protein sequence ID" value="CAH9140466.1"/>
    <property type="molecule type" value="Genomic_DNA"/>
</dbReference>
<proteinExistence type="predicted"/>
<name>A0AAV0CUF8_9ASTE</name>
<gene>
    <name evidence="2" type="ORF">CEPIT_LOCUS38366</name>
    <name evidence="1" type="ORF">CEPIT_LOCUS9420</name>
</gene>
<organism evidence="1 3">
    <name type="scientific">Cuscuta epithymum</name>
    <dbReference type="NCBI Taxonomy" id="186058"/>
    <lineage>
        <taxon>Eukaryota</taxon>
        <taxon>Viridiplantae</taxon>
        <taxon>Streptophyta</taxon>
        <taxon>Embryophyta</taxon>
        <taxon>Tracheophyta</taxon>
        <taxon>Spermatophyta</taxon>
        <taxon>Magnoliopsida</taxon>
        <taxon>eudicotyledons</taxon>
        <taxon>Gunneridae</taxon>
        <taxon>Pentapetalae</taxon>
        <taxon>asterids</taxon>
        <taxon>lamiids</taxon>
        <taxon>Solanales</taxon>
        <taxon>Convolvulaceae</taxon>
        <taxon>Cuscuteae</taxon>
        <taxon>Cuscuta</taxon>
        <taxon>Cuscuta subgen. Cuscuta</taxon>
    </lineage>
</organism>
<evidence type="ECO:0000313" key="1">
    <source>
        <dbReference type="EMBL" id="CAH9085620.1"/>
    </source>
</evidence>
<comment type="caution">
    <text evidence="1">The sequence shown here is derived from an EMBL/GenBank/DDBJ whole genome shotgun (WGS) entry which is preliminary data.</text>
</comment>
<dbReference type="Proteomes" id="UP001152523">
    <property type="component" value="Unassembled WGS sequence"/>
</dbReference>
<protein>
    <submittedName>
        <fullName evidence="1">Uncharacterized protein</fullName>
    </submittedName>
</protein>
<evidence type="ECO:0000313" key="2">
    <source>
        <dbReference type="EMBL" id="CAH9140466.1"/>
    </source>
</evidence>
<dbReference type="EMBL" id="CAMAPF010000052">
    <property type="protein sequence ID" value="CAH9085620.1"/>
    <property type="molecule type" value="Genomic_DNA"/>
</dbReference>
<evidence type="ECO:0000313" key="3">
    <source>
        <dbReference type="Proteomes" id="UP001152523"/>
    </source>
</evidence>